<dbReference type="SUPFAM" id="SSF54001">
    <property type="entry name" value="Cysteine proteinases"/>
    <property type="match status" value="1"/>
</dbReference>
<dbReference type="GO" id="GO:0005634">
    <property type="term" value="C:nucleus"/>
    <property type="evidence" value="ECO:0007669"/>
    <property type="project" value="TreeGrafter"/>
</dbReference>
<evidence type="ECO:0000256" key="1">
    <source>
        <dbReference type="ARBA" id="ARBA00005234"/>
    </source>
</evidence>
<dbReference type="InterPro" id="IPR057501">
    <property type="entry name" value="DeUb_enz_PH"/>
</dbReference>
<keyword evidence="4" id="KW-0833">Ubl conjugation pathway</keyword>
<dbReference type="GO" id="GO:0070139">
    <property type="term" value="F:SUMO-specific endopeptidase activity"/>
    <property type="evidence" value="ECO:0007669"/>
    <property type="project" value="TreeGrafter"/>
</dbReference>
<evidence type="ECO:0000256" key="3">
    <source>
        <dbReference type="ARBA" id="ARBA00022670"/>
    </source>
</evidence>
<comment type="caution">
    <text evidence="8">The sequence shown here is derived from an EMBL/GenBank/DDBJ whole genome shotgun (WGS) entry which is preliminary data.</text>
</comment>
<evidence type="ECO:0000313" key="9">
    <source>
        <dbReference type="Proteomes" id="UP000826573"/>
    </source>
</evidence>
<evidence type="ECO:0000256" key="4">
    <source>
        <dbReference type="ARBA" id="ARBA00022786"/>
    </source>
</evidence>
<evidence type="ECO:0000256" key="5">
    <source>
        <dbReference type="ARBA" id="ARBA00022801"/>
    </source>
</evidence>
<feature type="compositionally biased region" description="Basic and acidic residues" evidence="6">
    <location>
        <begin position="95"/>
        <end position="112"/>
    </location>
</feature>
<feature type="compositionally biased region" description="Basic and acidic residues" evidence="6">
    <location>
        <begin position="624"/>
        <end position="644"/>
    </location>
</feature>
<name>A0A9P8KQ10_9HYPO</name>
<dbReference type="InterPro" id="IPR051947">
    <property type="entry name" value="Sentrin-specific_protease"/>
</dbReference>
<dbReference type="GO" id="GO:0006508">
    <property type="term" value="P:proteolysis"/>
    <property type="evidence" value="ECO:0007669"/>
    <property type="project" value="UniProtKB-KW"/>
</dbReference>
<feature type="compositionally biased region" description="Basic and acidic residues" evidence="6">
    <location>
        <begin position="360"/>
        <end position="371"/>
    </location>
</feature>
<feature type="region of interest" description="Disordered" evidence="6">
    <location>
        <begin position="836"/>
        <end position="875"/>
    </location>
</feature>
<feature type="region of interest" description="Disordered" evidence="6">
    <location>
        <begin position="586"/>
        <end position="660"/>
    </location>
</feature>
<dbReference type="AlphaFoldDB" id="A0A9P8KQ10"/>
<feature type="region of interest" description="Disordered" evidence="6">
    <location>
        <begin position="240"/>
        <end position="389"/>
    </location>
</feature>
<evidence type="ECO:0000313" key="8">
    <source>
        <dbReference type="EMBL" id="KAH0522426.1"/>
    </source>
</evidence>
<dbReference type="InterPro" id="IPR038765">
    <property type="entry name" value="Papain-like_cys_pep_sf"/>
</dbReference>
<organism evidence="8 9">
    <name type="scientific">Trichoderma semiorbis</name>
    <dbReference type="NCBI Taxonomy" id="1491008"/>
    <lineage>
        <taxon>Eukaryota</taxon>
        <taxon>Fungi</taxon>
        <taxon>Dikarya</taxon>
        <taxon>Ascomycota</taxon>
        <taxon>Pezizomycotina</taxon>
        <taxon>Sordariomycetes</taxon>
        <taxon>Hypocreomycetidae</taxon>
        <taxon>Hypocreales</taxon>
        <taxon>Hypocreaceae</taxon>
        <taxon>Trichoderma</taxon>
    </lineage>
</organism>
<dbReference type="PANTHER" id="PTHR46896:SF3">
    <property type="entry name" value="FI06413P-RELATED"/>
    <property type="match status" value="1"/>
</dbReference>
<feature type="compositionally biased region" description="Low complexity" evidence="6">
    <location>
        <begin position="1083"/>
        <end position="1094"/>
    </location>
</feature>
<feature type="compositionally biased region" description="Basic and acidic residues" evidence="6">
    <location>
        <begin position="982"/>
        <end position="993"/>
    </location>
</feature>
<feature type="region of interest" description="Disordered" evidence="6">
    <location>
        <begin position="26"/>
        <end position="57"/>
    </location>
</feature>
<accession>A0A9P8KQ10</accession>
<dbReference type="PANTHER" id="PTHR46896">
    <property type="entry name" value="SENTRIN-SPECIFIC PROTEASE"/>
    <property type="match status" value="1"/>
</dbReference>
<keyword evidence="5" id="KW-0378">Hydrolase</keyword>
<dbReference type="EMBL" id="JAIMJC010000007">
    <property type="protein sequence ID" value="KAH0522426.1"/>
    <property type="molecule type" value="Genomic_DNA"/>
</dbReference>
<dbReference type="PROSITE" id="PS50600">
    <property type="entry name" value="ULP_PROTEASE"/>
    <property type="match status" value="1"/>
</dbReference>
<feature type="compositionally biased region" description="Basic and acidic residues" evidence="6">
    <location>
        <begin position="1204"/>
        <end position="1227"/>
    </location>
</feature>
<evidence type="ECO:0000256" key="2">
    <source>
        <dbReference type="ARBA" id="ARBA00022553"/>
    </source>
</evidence>
<dbReference type="Pfam" id="PF25424">
    <property type="entry name" value="PH_35"/>
    <property type="match status" value="1"/>
</dbReference>
<dbReference type="GO" id="GO:0016926">
    <property type="term" value="P:protein desumoylation"/>
    <property type="evidence" value="ECO:0007669"/>
    <property type="project" value="TreeGrafter"/>
</dbReference>
<keyword evidence="2" id="KW-0597">Phosphoprotein</keyword>
<feature type="compositionally biased region" description="Acidic residues" evidence="6">
    <location>
        <begin position="1134"/>
        <end position="1144"/>
    </location>
</feature>
<keyword evidence="9" id="KW-1185">Reference proteome</keyword>
<gene>
    <name evidence="8" type="ORF">TsFJ059_006270</name>
</gene>
<dbReference type="Gene3D" id="3.40.395.10">
    <property type="entry name" value="Adenoviral Proteinase, Chain A"/>
    <property type="match status" value="1"/>
</dbReference>
<evidence type="ECO:0000259" key="7">
    <source>
        <dbReference type="PROSITE" id="PS50600"/>
    </source>
</evidence>
<dbReference type="Pfam" id="PF02902">
    <property type="entry name" value="Peptidase_C48"/>
    <property type="match status" value="1"/>
</dbReference>
<feature type="compositionally biased region" description="Basic and acidic residues" evidence="6">
    <location>
        <begin position="203"/>
        <end position="212"/>
    </location>
</feature>
<dbReference type="InterPro" id="IPR003653">
    <property type="entry name" value="Peptidase_C48_C"/>
</dbReference>
<feature type="region of interest" description="Disordered" evidence="6">
    <location>
        <begin position="981"/>
        <end position="1235"/>
    </location>
</feature>
<feature type="compositionally biased region" description="Polar residues" evidence="6">
    <location>
        <begin position="264"/>
        <end position="293"/>
    </location>
</feature>
<sequence>MPSAPLLTRIASIERRLNLNNATTTDDAMSLCDDDKPPSVTTAARDDAAGPKTQPLSLSLPKIHVHVQPESLAVGAPKLPESAPSVASRNPIEAVEEKLPDSHEDQGSDRKPTTKPLDAFARYLSDANSFPDYGDRSRRSTMGPERLKQINRLVAKPVNTLSVRRFESHNEPDVPSAKRQKKDGARPCDSTMSPYFTTPRAKKSSELHDVRVEPDDIYDIRSSSSAGNAGASNLSLLEYRNVLPPSKKGSRRRRSRTGLNSSSQQRDPVDSSSGPYRLPTISTKRTLISTISDSPDVLNSEKPPSRAPEVVSDISPLFNAKRERPQRPGDNFGRQFKRQKPSTAKETIDISEDELQADSAKQKAPNERENAISRSSGTTGGFSKNPMRGDIQHTIFGKRSRRPRSEMIAITRAVCGKWIYNRGDRSGAVFLHREGKEGKRLDPVLENGQVSGEHAWLGIDLDQVRSFGVSEVPNRYGFVSRSQSGDAGPKLYLEFENHDGIEAFCHALKSVSIPEKFIAELEKRAERAFDEAKSWIASNSPPKYSSLIFARDKRENDTGLAPPNPDGRPGSTRAKLKDNLIQSAKSLNDSDALQPKDNLNHSAKDLNDSDDLRRKDNLIQPTKSLDDSDALQRVEEMLDSDTRRSTRSSAPTTRYRMPSPVGWTQVNPDWHESWQAPLVFPPTGKNRATVDKIDIPRLDENEFLNDNLINFYIRYLEHKLERERPELLRKVYFFSTFFFEKLRSTKGKINYDGVKSWTAKVDLLSYDYIVVPVNEHAHWYLAIICNVPNAISSTWEGKSSETLTNSMSNAIEVTDTPSSPRLSTVERDLTEISLEDGTAATGKQKEETAEVSRSPPKKRKSVGATSSKFDPSQPRIITLDSLGGTHAPTCKALREYLIEEAKTKKGIELTTVPAGMTARGIPEQNNFCDCGVFILGYMQEFLANPDEAARKLLMKEELGWNIRPSEMRNRIRGLLFDLQGEQQEHHKQLEKEKRLRRAKKKSMAPSSPRSSSPVRSVVMSPLVPKLPGAFPSDSPESKPVPETTLSSSESVQETEDSEGRGSNGKASHEAQEKPNTFEEFRFISPLPGSSISPPDTKDKPFVGTSSSFPKLDSRSSRVVVELKSAKGYDKSEFEEPTVLDDDEVQIVKEPYAQKGSSKATETRGRRHSSVEVVETTSRPTSSSRMQNQENKHSVHTSPRLKPRQSIEYDGDHGTRGEPKYDGIDRSGKSSGQTVL</sequence>
<keyword evidence="3" id="KW-0645">Protease</keyword>
<feature type="compositionally biased region" description="Low complexity" evidence="6">
    <location>
        <begin position="1003"/>
        <end position="1021"/>
    </location>
</feature>
<feature type="region of interest" description="Disordered" evidence="6">
    <location>
        <begin position="555"/>
        <end position="574"/>
    </location>
</feature>
<comment type="similarity">
    <text evidence="1">Belongs to the peptidase C48 family.</text>
</comment>
<feature type="region of interest" description="Disordered" evidence="6">
    <location>
        <begin position="74"/>
        <end position="212"/>
    </location>
</feature>
<feature type="compositionally biased region" description="Basic and acidic residues" evidence="6">
    <location>
        <begin position="1123"/>
        <end position="1133"/>
    </location>
</feature>
<feature type="domain" description="Ubiquitin-like protease family profile" evidence="7">
    <location>
        <begin position="688"/>
        <end position="941"/>
    </location>
</feature>
<feature type="compositionally biased region" description="Polar residues" evidence="6">
    <location>
        <begin position="1174"/>
        <end position="1188"/>
    </location>
</feature>
<reference evidence="8 9" key="1">
    <citation type="submission" date="2021-08" db="EMBL/GenBank/DDBJ databases">
        <title>The highly contiguous genome resource for Trichoderma semiorbis FJ059, a fungal antagonistic to plant pathogens.</title>
        <authorList>
            <person name="Liu T."/>
        </authorList>
    </citation>
    <scope>NUCLEOTIDE SEQUENCE [LARGE SCALE GENOMIC DNA]</scope>
    <source>
        <strain evidence="8 9">FJ059</strain>
    </source>
</reference>
<dbReference type="Proteomes" id="UP000826573">
    <property type="component" value="Unassembled WGS sequence"/>
</dbReference>
<evidence type="ECO:0000256" key="6">
    <source>
        <dbReference type="SAM" id="MobiDB-lite"/>
    </source>
</evidence>
<dbReference type="GO" id="GO:0005737">
    <property type="term" value="C:cytoplasm"/>
    <property type="evidence" value="ECO:0007669"/>
    <property type="project" value="TreeGrafter"/>
</dbReference>
<protein>
    <recommendedName>
        <fullName evidence="7">Ubiquitin-like protease family profile domain-containing protein</fullName>
    </recommendedName>
</protein>
<feature type="compositionally biased region" description="Basic and acidic residues" evidence="6">
    <location>
        <begin position="1066"/>
        <end position="1081"/>
    </location>
</feature>
<proteinExistence type="inferred from homology"/>
<feature type="compositionally biased region" description="Basic and acidic residues" evidence="6">
    <location>
        <begin position="598"/>
        <end position="617"/>
    </location>
</feature>